<accession>A0A6S6T9E2</accession>
<sequence length="183" mass="22195">MDIKMRSVDRKFTNKFGLEQLLSIYYSEGSEDYRPFMAGDDPSKSLYDGVIFEDKDSDRWMYKVRGSRTYLLYFEDRFIELKMNYSDEGSLKEGLSITNYYFKSIKPLFPKEKLMIIKRTKYDIPHIKDGKIPYDLDYLEHIDREEIKQYFKKFIYNQSMENLEATKKRRKLHDAKIVLNFDW</sequence>
<organism evidence="1">
    <name type="scientific">uncultured Sulfurovum sp</name>
    <dbReference type="NCBI Taxonomy" id="269237"/>
    <lineage>
        <taxon>Bacteria</taxon>
        <taxon>Pseudomonadati</taxon>
        <taxon>Campylobacterota</taxon>
        <taxon>Epsilonproteobacteria</taxon>
        <taxon>Campylobacterales</taxon>
        <taxon>Sulfurovaceae</taxon>
        <taxon>Sulfurovum</taxon>
        <taxon>environmental samples</taxon>
    </lineage>
</organism>
<dbReference type="AlphaFoldDB" id="A0A6S6T9E2"/>
<reference evidence="1" key="1">
    <citation type="submission" date="2020-01" db="EMBL/GenBank/DDBJ databases">
        <authorList>
            <person name="Meier V. D."/>
            <person name="Meier V D."/>
        </authorList>
    </citation>
    <scope>NUCLEOTIDE SEQUENCE</scope>
    <source>
        <strain evidence="1">HLG_WM_MAG_03</strain>
    </source>
</reference>
<proteinExistence type="predicted"/>
<name>A0A6S6T9E2_9BACT</name>
<gene>
    <name evidence="1" type="ORF">HELGO_WM45205</name>
</gene>
<dbReference type="EMBL" id="CACVAR010000246">
    <property type="protein sequence ID" value="CAA6814856.1"/>
    <property type="molecule type" value="Genomic_DNA"/>
</dbReference>
<protein>
    <submittedName>
        <fullName evidence="1">Uncharacterized protein</fullName>
    </submittedName>
</protein>
<evidence type="ECO:0000313" key="1">
    <source>
        <dbReference type="EMBL" id="CAA6814856.1"/>
    </source>
</evidence>